<organism evidence="1 2">
    <name type="scientific">Crenothrix polyspora</name>
    <dbReference type="NCBI Taxonomy" id="360316"/>
    <lineage>
        <taxon>Bacteria</taxon>
        <taxon>Pseudomonadati</taxon>
        <taxon>Pseudomonadota</taxon>
        <taxon>Gammaproteobacteria</taxon>
        <taxon>Methylococcales</taxon>
        <taxon>Crenotrichaceae</taxon>
        <taxon>Crenothrix</taxon>
    </lineage>
</organism>
<dbReference type="InterPro" id="IPR043129">
    <property type="entry name" value="ATPase_NBD"/>
</dbReference>
<dbReference type="EMBL" id="FUKI01000145">
    <property type="protein sequence ID" value="SJM95277.1"/>
    <property type="molecule type" value="Genomic_DNA"/>
</dbReference>
<dbReference type="CDD" id="cd24049">
    <property type="entry name" value="ASKHA_NBD_PilM"/>
    <property type="match status" value="1"/>
</dbReference>
<protein>
    <submittedName>
        <fullName evidence="1">Type IV pilus assembly protein PilM</fullName>
    </submittedName>
</protein>
<evidence type="ECO:0000313" key="2">
    <source>
        <dbReference type="Proteomes" id="UP000195667"/>
    </source>
</evidence>
<dbReference type="OrthoDB" id="9773403at2"/>
<gene>
    <name evidence="1" type="primary">pilM</name>
    <name evidence="1" type="ORF">CRENPOLYSF1_670014</name>
</gene>
<dbReference type="Gene3D" id="3.30.1490.300">
    <property type="match status" value="1"/>
</dbReference>
<dbReference type="RefSeq" id="WP_087144722.1">
    <property type="nucleotide sequence ID" value="NZ_FUKI01000145.1"/>
</dbReference>
<dbReference type="Proteomes" id="UP000195667">
    <property type="component" value="Unassembled WGS sequence"/>
</dbReference>
<evidence type="ECO:0000313" key="1">
    <source>
        <dbReference type="EMBL" id="SJM95277.1"/>
    </source>
</evidence>
<keyword evidence="2" id="KW-1185">Reference proteome</keyword>
<dbReference type="Gene3D" id="3.30.420.40">
    <property type="match status" value="2"/>
</dbReference>
<dbReference type="InterPro" id="IPR050696">
    <property type="entry name" value="FtsA/MreB"/>
</dbReference>
<dbReference type="PANTHER" id="PTHR32432:SF3">
    <property type="entry name" value="ETHANOLAMINE UTILIZATION PROTEIN EUTJ"/>
    <property type="match status" value="1"/>
</dbReference>
<accession>A0A1R4HGD7</accession>
<dbReference type="InterPro" id="IPR005883">
    <property type="entry name" value="PilM"/>
</dbReference>
<reference evidence="2" key="1">
    <citation type="submission" date="2017-02" db="EMBL/GenBank/DDBJ databases">
        <authorList>
            <person name="Daims H."/>
        </authorList>
    </citation>
    <scope>NUCLEOTIDE SEQUENCE [LARGE SCALE GENOMIC DNA]</scope>
</reference>
<name>A0A1R4HGD7_9GAMM</name>
<dbReference type="Pfam" id="PF11104">
    <property type="entry name" value="PilM_2"/>
    <property type="match status" value="1"/>
</dbReference>
<proteinExistence type="predicted"/>
<dbReference type="NCBIfam" id="TIGR01175">
    <property type="entry name" value="pilM"/>
    <property type="match status" value="1"/>
</dbReference>
<dbReference type="PIRSF" id="PIRSF019169">
    <property type="entry name" value="PilM"/>
    <property type="match status" value="1"/>
</dbReference>
<sequence>MKWFGGKQNAVLGLDISTVAVKLLELSKSGNRYKVESYAVAPLVLQTGIIDKATISTDIIADAIKLAVKHSGTRLKYAAVAVSGAAVMTKIITMPAALTDDEVEEQIMIEADQYVPYALDEVSLDFEVQGVNEHNPDMVNVILAASRKDNVDDRVEALVKAGLKAKVVDVEAFAMENVFGLLSAQIHSSTTGQTVAIADIGATLSTLNVLHDGHTVYTREQVFGGKQLTEEIQRRYGLSWEEAGLAKKHGGLPENYMTDVLEPFKRAVVQQIARSLQFFVSSSANKNIDCIILAGGCASIPGIEKLVSQTLGVTAYIANPFVDMTLASKVKPQTLSNDAPAMMLACGLALRSFD</sequence>
<dbReference type="AlphaFoldDB" id="A0A1R4HGD7"/>
<dbReference type="PANTHER" id="PTHR32432">
    <property type="entry name" value="CELL DIVISION PROTEIN FTSA-RELATED"/>
    <property type="match status" value="1"/>
</dbReference>
<dbReference type="SUPFAM" id="SSF53067">
    <property type="entry name" value="Actin-like ATPase domain"/>
    <property type="match status" value="2"/>
</dbReference>